<evidence type="ECO:0000256" key="5">
    <source>
        <dbReference type="ARBA" id="ARBA00022840"/>
    </source>
</evidence>
<organism evidence="10 11">
    <name type="scientific">Zhihengliuella salsuginis</name>
    <dbReference type="NCBI Taxonomy" id="578222"/>
    <lineage>
        <taxon>Bacteria</taxon>
        <taxon>Bacillati</taxon>
        <taxon>Actinomycetota</taxon>
        <taxon>Actinomycetes</taxon>
        <taxon>Micrococcales</taxon>
        <taxon>Micrococcaceae</taxon>
        <taxon>Zhihengliuella</taxon>
    </lineage>
</organism>
<keyword evidence="5" id="KW-0067">ATP-binding</keyword>
<keyword evidence="2" id="KW-0227">DNA damage</keyword>
<dbReference type="CDD" id="cd17992">
    <property type="entry name" value="DEXHc_RecG"/>
    <property type="match status" value="1"/>
</dbReference>
<dbReference type="CDD" id="cd04488">
    <property type="entry name" value="RecG_wedge_OBF"/>
    <property type="match status" value="1"/>
</dbReference>
<comment type="caution">
    <text evidence="10">The sequence shown here is derived from an EMBL/GenBank/DDBJ whole genome shotgun (WGS) entry which is preliminary data.</text>
</comment>
<dbReference type="InterPro" id="IPR001650">
    <property type="entry name" value="Helicase_C-like"/>
</dbReference>
<dbReference type="InterPro" id="IPR027417">
    <property type="entry name" value="P-loop_NTPase"/>
</dbReference>
<dbReference type="EMBL" id="BMXK01000012">
    <property type="protein sequence ID" value="GHD11691.1"/>
    <property type="molecule type" value="Genomic_DNA"/>
</dbReference>
<dbReference type="InterPro" id="IPR011545">
    <property type="entry name" value="DEAD/DEAH_box_helicase_dom"/>
</dbReference>
<evidence type="ECO:0000313" key="10">
    <source>
        <dbReference type="EMBL" id="GHD11691.1"/>
    </source>
</evidence>
<feature type="domain" description="Helicase ATP-binding" evidence="8">
    <location>
        <begin position="292"/>
        <end position="465"/>
    </location>
</feature>
<keyword evidence="6" id="KW-0238">DNA-binding</keyword>
<dbReference type="InterPro" id="IPR014001">
    <property type="entry name" value="Helicase_ATP-bd"/>
</dbReference>
<reference evidence="11" key="1">
    <citation type="journal article" date="2019" name="Int. J. Syst. Evol. Microbiol.">
        <title>The Global Catalogue of Microorganisms (GCM) 10K type strain sequencing project: providing services to taxonomists for standard genome sequencing and annotation.</title>
        <authorList>
            <consortium name="The Broad Institute Genomics Platform"/>
            <consortium name="The Broad Institute Genome Sequencing Center for Infectious Disease"/>
            <person name="Wu L."/>
            <person name="Ma J."/>
        </authorList>
    </citation>
    <scope>NUCLEOTIDE SEQUENCE [LARGE SCALE GENOMIC DNA]</scope>
    <source>
        <strain evidence="11">KCTC 19466</strain>
    </source>
</reference>
<accession>A0ABQ3GL58</accession>
<dbReference type="Pfam" id="PF00270">
    <property type="entry name" value="DEAD"/>
    <property type="match status" value="1"/>
</dbReference>
<evidence type="ECO:0000256" key="6">
    <source>
        <dbReference type="ARBA" id="ARBA00023125"/>
    </source>
</evidence>
<protein>
    <submittedName>
        <fullName evidence="10">ATP-dependent DNA helicase RecG</fullName>
    </submittedName>
</protein>
<dbReference type="SUPFAM" id="SSF52540">
    <property type="entry name" value="P-loop containing nucleoside triphosphate hydrolases"/>
    <property type="match status" value="2"/>
</dbReference>
<dbReference type="SUPFAM" id="SSF50249">
    <property type="entry name" value="Nucleic acid-binding proteins"/>
    <property type="match status" value="1"/>
</dbReference>
<evidence type="ECO:0000256" key="1">
    <source>
        <dbReference type="ARBA" id="ARBA00022741"/>
    </source>
</evidence>
<evidence type="ECO:0000313" key="11">
    <source>
        <dbReference type="Proteomes" id="UP000642819"/>
    </source>
</evidence>
<dbReference type="SMART" id="SM00490">
    <property type="entry name" value="HELICc"/>
    <property type="match status" value="1"/>
</dbReference>
<proteinExistence type="predicted"/>
<dbReference type="Proteomes" id="UP000642819">
    <property type="component" value="Unassembled WGS sequence"/>
</dbReference>
<dbReference type="InterPro" id="IPR012340">
    <property type="entry name" value="NA-bd_OB-fold"/>
</dbReference>
<dbReference type="PANTHER" id="PTHR47964:SF1">
    <property type="entry name" value="ATP-DEPENDENT DNA HELICASE HOMOLOG RECG, CHLOROPLASTIC"/>
    <property type="match status" value="1"/>
</dbReference>
<dbReference type="GO" id="GO:0004386">
    <property type="term" value="F:helicase activity"/>
    <property type="evidence" value="ECO:0007669"/>
    <property type="project" value="UniProtKB-KW"/>
</dbReference>
<evidence type="ECO:0000259" key="9">
    <source>
        <dbReference type="PROSITE" id="PS51194"/>
    </source>
</evidence>
<dbReference type="Gene3D" id="3.40.50.300">
    <property type="entry name" value="P-loop containing nucleotide triphosphate hydrolases"/>
    <property type="match status" value="2"/>
</dbReference>
<dbReference type="InterPro" id="IPR033454">
    <property type="entry name" value="RecG_wedge"/>
</dbReference>
<keyword evidence="7" id="KW-0234">DNA repair</keyword>
<feature type="domain" description="Helicase C-terminal" evidence="9">
    <location>
        <begin position="502"/>
        <end position="660"/>
    </location>
</feature>
<dbReference type="RefSeq" id="WP_229791159.1">
    <property type="nucleotide sequence ID" value="NZ_BMXK01000012.1"/>
</dbReference>
<dbReference type="PROSITE" id="PS51194">
    <property type="entry name" value="HELICASE_CTER"/>
    <property type="match status" value="1"/>
</dbReference>
<dbReference type="InterPro" id="IPR047112">
    <property type="entry name" value="RecG/Mfd"/>
</dbReference>
<evidence type="ECO:0000256" key="4">
    <source>
        <dbReference type="ARBA" id="ARBA00022806"/>
    </source>
</evidence>
<evidence type="ECO:0000259" key="8">
    <source>
        <dbReference type="PROSITE" id="PS51192"/>
    </source>
</evidence>
<keyword evidence="11" id="KW-1185">Reference proteome</keyword>
<keyword evidence="3" id="KW-0378">Hydrolase</keyword>
<dbReference type="Pfam" id="PF00271">
    <property type="entry name" value="Helicase_C"/>
    <property type="match status" value="1"/>
</dbReference>
<evidence type="ECO:0000256" key="7">
    <source>
        <dbReference type="ARBA" id="ARBA00023204"/>
    </source>
</evidence>
<dbReference type="PROSITE" id="PS51192">
    <property type="entry name" value="HELICASE_ATP_BIND_1"/>
    <property type="match status" value="1"/>
</dbReference>
<name>A0ABQ3GL58_9MICC</name>
<gene>
    <name evidence="10" type="primary">recG</name>
    <name evidence="10" type="ORF">GCM10008096_26360</name>
</gene>
<keyword evidence="4 10" id="KW-0347">Helicase</keyword>
<dbReference type="SMART" id="SM00487">
    <property type="entry name" value="DEXDc"/>
    <property type="match status" value="1"/>
</dbReference>
<dbReference type="Pfam" id="PF17191">
    <property type="entry name" value="RecG_wedge"/>
    <property type="match status" value="1"/>
</dbReference>
<dbReference type="PANTHER" id="PTHR47964">
    <property type="entry name" value="ATP-DEPENDENT DNA HELICASE HOMOLOG RECG, CHLOROPLASTIC"/>
    <property type="match status" value="1"/>
</dbReference>
<evidence type="ECO:0000256" key="2">
    <source>
        <dbReference type="ARBA" id="ARBA00022763"/>
    </source>
</evidence>
<evidence type="ECO:0000256" key="3">
    <source>
        <dbReference type="ARBA" id="ARBA00022801"/>
    </source>
</evidence>
<keyword evidence="1" id="KW-0547">Nucleotide-binding</keyword>
<sequence length="727" mass="78446">MVTEQLEAAGRMLQSPLEQILAPKTALSLAETLGRATVGQLLGYFPRRYAERGALAEISTAAPGESVTLVGYVVDARSRYMRSRRGKIYEFLLAADPSDTGDVITVSFFNNRSLERVQRGTRLLVSGTVSVYRDKRSLSHPDFEILSDDDGSAEGAVDVRPVPIYPATKKVSSELVRKSIRKILAAGLPETLPDPLPAELRRAEGLMPYGDALRTIHSPDEVKDAYRARHRFKFEEAFLLQTVLATRRAAHQSEPASARPGRPDGVLAAFDARLPFALTSGQQENGEVISAELATTRPMNRLLQGEVGSGKTVVALRALLQVVDSGAQTAFLAPTEVLAEQHFRSINELLGDLGGAGTLGSDPLAIRVELLTGSMTQSTKKRVLLGLASGEVDLVVGTHALLSEHVGFAELGMIVVDEQHRFGVEQRDALRQRASTAPHVLIMTATPIPRTVAMTSFGDLAVSTLTELPAGRQPIRSHVVALDSHPGWEQRIWERAREEIDAGRQVFVVCPLIDEPSSDPGDGPPRASVESTFGHLQQQADLAGCRIGKLHGGIPGDEKEAAMLAFAAGDIDLLVATTVIEVGVNVPNATLMIVLDADRFGIAQLHQLRGRIGRGSHESLCLLVTALPEGHPSVERLTKVASTTDGLELSEYDVETRKEGDILGAAQSGGVSSLTLLRVVQDRALIERARQAAFELVSRDPQLAGEPVLRQTIASLDEESKEYLERA</sequence>
<dbReference type="Gene3D" id="2.40.50.140">
    <property type="entry name" value="Nucleic acid-binding proteins"/>
    <property type="match status" value="1"/>
</dbReference>